<protein>
    <submittedName>
        <fullName evidence="2">Uncharacterized protein</fullName>
    </submittedName>
</protein>
<reference evidence="2 3" key="1">
    <citation type="submission" date="2018-03" db="EMBL/GenBank/DDBJ databases">
        <title>Complete genome sequence of Pseudomonas fluorescens sp. G7.</title>
        <authorList>
            <person name="Gao C.-H."/>
            <person name="Li Z."/>
            <person name="Cai P."/>
        </authorList>
    </citation>
    <scope>NUCLEOTIDE SEQUENCE [LARGE SCALE GENOMIC DNA]</scope>
    <source>
        <strain evidence="2 3">G7</strain>
    </source>
</reference>
<dbReference type="EMBL" id="CP027561">
    <property type="protein sequence ID" value="QJP96785.1"/>
    <property type="molecule type" value="Genomic_DNA"/>
</dbReference>
<proteinExistence type="predicted"/>
<accession>A0A7Z3C736</accession>
<evidence type="ECO:0000313" key="3">
    <source>
        <dbReference type="Proteomes" id="UP000501669"/>
    </source>
</evidence>
<gene>
    <name evidence="2" type="ORF">C6Y56_20230</name>
</gene>
<name>A0A7Z3C736_PSEFL</name>
<evidence type="ECO:0000313" key="2">
    <source>
        <dbReference type="EMBL" id="QJP96785.1"/>
    </source>
</evidence>
<sequence>MRAATQNRNKSVDESIYTSFSQDRQNSSRQRELFLNNSLTVGLTAEYFLYSTAKSCSKKNQRLQFFLLLALRQFTYYK</sequence>
<feature type="compositionally biased region" description="Polar residues" evidence="1">
    <location>
        <begin position="16"/>
        <end position="26"/>
    </location>
</feature>
<evidence type="ECO:0000256" key="1">
    <source>
        <dbReference type="SAM" id="MobiDB-lite"/>
    </source>
</evidence>
<dbReference type="Proteomes" id="UP000501669">
    <property type="component" value="Chromosome"/>
</dbReference>
<organism evidence="2 3">
    <name type="scientific">Pseudomonas fluorescens</name>
    <dbReference type="NCBI Taxonomy" id="294"/>
    <lineage>
        <taxon>Bacteria</taxon>
        <taxon>Pseudomonadati</taxon>
        <taxon>Pseudomonadota</taxon>
        <taxon>Gammaproteobacteria</taxon>
        <taxon>Pseudomonadales</taxon>
        <taxon>Pseudomonadaceae</taxon>
        <taxon>Pseudomonas</taxon>
    </lineage>
</organism>
<dbReference type="AlphaFoldDB" id="A0A7Z3C736"/>
<feature type="region of interest" description="Disordered" evidence="1">
    <location>
        <begin position="1"/>
        <end position="26"/>
    </location>
</feature>